<dbReference type="InterPro" id="IPR038729">
    <property type="entry name" value="Rad50/SbcC_AAA"/>
</dbReference>
<dbReference type="GO" id="GO:0006302">
    <property type="term" value="P:double-strand break repair"/>
    <property type="evidence" value="ECO:0007669"/>
    <property type="project" value="InterPro"/>
</dbReference>
<name>A0A6J7KY37_9ZZZZ</name>
<gene>
    <name evidence="3" type="ORF">UFOPK3789_01308</name>
</gene>
<keyword evidence="1" id="KW-0175">Coiled coil</keyword>
<dbReference type="PANTHER" id="PTHR32114:SF2">
    <property type="entry name" value="ABC TRANSPORTER ABCH.3"/>
    <property type="match status" value="1"/>
</dbReference>
<dbReference type="InterPro" id="IPR027417">
    <property type="entry name" value="P-loop_NTPase"/>
</dbReference>
<evidence type="ECO:0000313" key="3">
    <source>
        <dbReference type="EMBL" id="CAB4961388.1"/>
    </source>
</evidence>
<dbReference type="GO" id="GO:0016887">
    <property type="term" value="F:ATP hydrolysis activity"/>
    <property type="evidence" value="ECO:0007669"/>
    <property type="project" value="InterPro"/>
</dbReference>
<evidence type="ECO:0000256" key="1">
    <source>
        <dbReference type="SAM" id="Coils"/>
    </source>
</evidence>
<organism evidence="3">
    <name type="scientific">freshwater metagenome</name>
    <dbReference type="NCBI Taxonomy" id="449393"/>
    <lineage>
        <taxon>unclassified sequences</taxon>
        <taxon>metagenomes</taxon>
        <taxon>ecological metagenomes</taxon>
    </lineage>
</organism>
<protein>
    <submittedName>
        <fullName evidence="3">Unannotated protein</fullName>
    </submittedName>
</protein>
<reference evidence="3" key="1">
    <citation type="submission" date="2020-05" db="EMBL/GenBank/DDBJ databases">
        <authorList>
            <person name="Chiriac C."/>
            <person name="Salcher M."/>
            <person name="Ghai R."/>
            <person name="Kavagutti S V."/>
        </authorList>
    </citation>
    <scope>NUCLEOTIDE SEQUENCE</scope>
</reference>
<dbReference type="AlphaFoldDB" id="A0A6J7KY37"/>
<proteinExistence type="predicted"/>
<dbReference type="Pfam" id="PF13558">
    <property type="entry name" value="SbcC_Walker_B"/>
    <property type="match status" value="1"/>
</dbReference>
<feature type="domain" description="Rad50/SbcC-type AAA" evidence="2">
    <location>
        <begin position="8"/>
        <end position="196"/>
    </location>
</feature>
<sequence>MRPIRIAFSAFGPFPGDQEIDFERLGQQGLFLITGPTGAGKTTVLDAMVYALYGEAAGAREGQTGSLRSHFALAADPTSVTFEFAIGDAVYRVERSPEQERAAKRGTGTATQVAEATLQRFEKAKWVAVASGNRDVTKHITELIRLTSAQFQQVILLPQGKFDKVLRSSSKERLPLLSALFGTKYLTSAVERLKREAKDRGIAHSNMKKDLSDAFDDSLEDWRSVITEAGIEAASATGIEFDDDEAPVGPGEQTRSALEQMSAQAKTLRVKVDSAAAAANKAYDSANTAADAATQQAEKWDSRLSLQEESAALAELSKSDKTLAATLKLAESANDLLEQIDTFEEAESALADSAAAIADLGPSVGEALGGDLPTTPVKARASVKQLEKRLGLLATAVEEFANAAESREMAESEATQATACRTEVDALTTTRAQTDAGLVSLREELTKVEAAAQSLDALKKAAETASDRVESVNKGLTLDNQIVVGEKAEKVAAKAVTEAESALKDARERHLAGLAARLAADLHDGDACPTCGSTEHPTPAAVPAHAASDEDVERAEAGLKSQQTALTAALKELSGMRARRSELPTAEELQDAEEVRDSSKAAFDTASAAAGTAETLRSQVAAAVQIIAASTTEMDALNARITAADTTEKMQLAAAKKSHDIAVKTSSDVESAEAEHEAATDAIELVTTFAELLDEEASNAATVTNLKTALEKALERKGFKDTKSVTAAAMDPDELEEAAAELKEREERRPVVTGILKELAKDKLPDLRPDPTALIEQRDALKEERDQKVDAALTAKNASDRLGAAPAAFGERLDELARLAASQEIAQTLADIASARRPPNIDLESWVCSAYLHRVVLQANNHLKVMTSGQYILQIGSTSDKRKHGGLDLDVFDSHTGVSRSVNTVSGGETFMASLALALGLAEVVAGQQNMRLDALFVDEGFGSLDTETLERATEVLQGLQTSGRMVGVISHVTEMRASLRTGIAVTKNGEQGSTLKVEYQDA</sequence>
<accession>A0A6J7KY37</accession>
<dbReference type="EMBL" id="CAFBNL010000109">
    <property type="protein sequence ID" value="CAB4961388.1"/>
    <property type="molecule type" value="Genomic_DNA"/>
</dbReference>
<dbReference type="PANTHER" id="PTHR32114">
    <property type="entry name" value="ABC TRANSPORTER ABCH.3"/>
    <property type="match status" value="1"/>
</dbReference>
<evidence type="ECO:0000259" key="2">
    <source>
        <dbReference type="Pfam" id="PF13476"/>
    </source>
</evidence>
<feature type="coiled-coil region" evidence="1">
    <location>
        <begin position="438"/>
        <end position="468"/>
    </location>
</feature>
<dbReference type="Pfam" id="PF13476">
    <property type="entry name" value="AAA_23"/>
    <property type="match status" value="1"/>
</dbReference>
<dbReference type="SUPFAM" id="SSF52540">
    <property type="entry name" value="P-loop containing nucleoside triphosphate hydrolases"/>
    <property type="match status" value="1"/>
</dbReference>
<dbReference type="Gene3D" id="3.40.50.300">
    <property type="entry name" value="P-loop containing nucleotide triphosphate hydrolases"/>
    <property type="match status" value="2"/>
</dbReference>